<accession>A0A271J2V3</accession>
<name>A0A271J2V3_9BACT</name>
<feature type="region of interest" description="Disordered" evidence="1">
    <location>
        <begin position="53"/>
        <end position="74"/>
    </location>
</feature>
<dbReference type="EMBL" id="MQWD01000001">
    <property type="protein sequence ID" value="PAP77295.1"/>
    <property type="molecule type" value="Genomic_DNA"/>
</dbReference>
<comment type="caution">
    <text evidence="3">The sequence shown here is derived from an EMBL/GenBank/DDBJ whole genome shotgun (WGS) entry which is preliminary data.</text>
</comment>
<proteinExistence type="predicted"/>
<feature type="chain" id="PRO_5012809085" evidence="2">
    <location>
        <begin position="27"/>
        <end position="74"/>
    </location>
</feature>
<evidence type="ECO:0000313" key="3">
    <source>
        <dbReference type="EMBL" id="PAP77295.1"/>
    </source>
</evidence>
<organism evidence="3 4">
    <name type="scientific">Rubrivirga marina</name>
    <dbReference type="NCBI Taxonomy" id="1196024"/>
    <lineage>
        <taxon>Bacteria</taxon>
        <taxon>Pseudomonadati</taxon>
        <taxon>Rhodothermota</taxon>
        <taxon>Rhodothermia</taxon>
        <taxon>Rhodothermales</taxon>
        <taxon>Rubricoccaceae</taxon>
        <taxon>Rubrivirga</taxon>
    </lineage>
</organism>
<keyword evidence="2" id="KW-0732">Signal</keyword>
<dbReference type="Proteomes" id="UP000216339">
    <property type="component" value="Unassembled WGS sequence"/>
</dbReference>
<keyword evidence="4" id="KW-1185">Reference proteome</keyword>
<sequence length="74" mass="7441">MSAALVRVCSLVLTACSLTGPSSLDATGLDAPGVTGGPHALGIDADCRRWIGTMTGPDRSPEPRQASVDGGTVF</sequence>
<evidence type="ECO:0000256" key="1">
    <source>
        <dbReference type="SAM" id="MobiDB-lite"/>
    </source>
</evidence>
<evidence type="ECO:0000256" key="2">
    <source>
        <dbReference type="SAM" id="SignalP"/>
    </source>
</evidence>
<protein>
    <submittedName>
        <fullName evidence="3">Uncharacterized protein</fullName>
    </submittedName>
</protein>
<reference evidence="3 4" key="1">
    <citation type="submission" date="2016-11" db="EMBL/GenBank/DDBJ databases">
        <title>Study of marine rhodopsin-containing bacteria.</title>
        <authorList>
            <person name="Yoshizawa S."/>
            <person name="Kumagai Y."/>
            <person name="Kogure K."/>
        </authorList>
    </citation>
    <scope>NUCLEOTIDE SEQUENCE [LARGE SCALE GENOMIC DNA]</scope>
    <source>
        <strain evidence="3 4">SAORIC-28</strain>
    </source>
</reference>
<feature type="signal peptide" evidence="2">
    <location>
        <begin position="1"/>
        <end position="26"/>
    </location>
</feature>
<evidence type="ECO:0000313" key="4">
    <source>
        <dbReference type="Proteomes" id="UP000216339"/>
    </source>
</evidence>
<dbReference type="AlphaFoldDB" id="A0A271J2V3"/>
<gene>
    <name evidence="3" type="ORF">BSZ37_13050</name>
</gene>